<accession>A0A2S9Q5H1</accession>
<feature type="domain" description="Cation efflux protein cytoplasmic" evidence="11">
    <location>
        <begin position="207"/>
        <end position="284"/>
    </location>
</feature>
<dbReference type="Pfam" id="PF01545">
    <property type="entry name" value="Cation_efflux"/>
    <property type="match status" value="1"/>
</dbReference>
<evidence type="ECO:0000256" key="7">
    <source>
        <dbReference type="ARBA" id="ARBA00023136"/>
    </source>
</evidence>
<dbReference type="NCBIfam" id="TIGR01297">
    <property type="entry name" value="CDF"/>
    <property type="match status" value="1"/>
</dbReference>
<evidence type="ECO:0000256" key="9">
    <source>
        <dbReference type="SAM" id="Phobius"/>
    </source>
</evidence>
<dbReference type="OrthoDB" id="9806522at2"/>
<comment type="subcellular location">
    <subcellularLocation>
        <location evidence="1">Cell membrane</location>
        <topology evidence="1">Multi-pass membrane protein</topology>
    </subcellularLocation>
</comment>
<reference evidence="12 13" key="1">
    <citation type="submission" date="2018-02" db="EMBL/GenBank/DDBJ databases">
        <title>Whole genome sequencing of endophytic bacterium.</title>
        <authorList>
            <person name="Eedara R."/>
            <person name="Podile A.R."/>
        </authorList>
    </citation>
    <scope>NUCLEOTIDE SEQUENCE [LARGE SCALE GENOMIC DNA]</scope>
    <source>
        <strain evidence="12 13">RP1T</strain>
    </source>
</reference>
<feature type="transmembrane region" description="Helical" evidence="9">
    <location>
        <begin position="152"/>
        <end position="171"/>
    </location>
</feature>
<name>A0A2S9Q5H1_9HYPH</name>
<evidence type="ECO:0000256" key="8">
    <source>
        <dbReference type="ARBA" id="ARBA00068882"/>
    </source>
</evidence>
<evidence type="ECO:0000256" key="5">
    <source>
        <dbReference type="ARBA" id="ARBA00022692"/>
    </source>
</evidence>
<evidence type="ECO:0000256" key="1">
    <source>
        <dbReference type="ARBA" id="ARBA00004651"/>
    </source>
</evidence>
<gene>
    <name evidence="12" type="ORF">C5L14_27190</name>
</gene>
<dbReference type="GO" id="GO:0015093">
    <property type="term" value="F:ferrous iron transmembrane transporter activity"/>
    <property type="evidence" value="ECO:0007669"/>
    <property type="project" value="TreeGrafter"/>
</dbReference>
<keyword evidence="3" id="KW-0813">Transport</keyword>
<dbReference type="GO" id="GO:0015086">
    <property type="term" value="F:cadmium ion transmembrane transporter activity"/>
    <property type="evidence" value="ECO:0007669"/>
    <property type="project" value="TreeGrafter"/>
</dbReference>
<organism evidence="12 13">
    <name type="scientific">Labrys okinawensis</name>
    <dbReference type="NCBI Taxonomy" id="346911"/>
    <lineage>
        <taxon>Bacteria</taxon>
        <taxon>Pseudomonadati</taxon>
        <taxon>Pseudomonadota</taxon>
        <taxon>Alphaproteobacteria</taxon>
        <taxon>Hyphomicrobiales</taxon>
        <taxon>Xanthobacteraceae</taxon>
        <taxon>Labrys</taxon>
    </lineage>
</organism>
<dbReference type="EMBL" id="PUEJ01000013">
    <property type="protein sequence ID" value="PRH84534.1"/>
    <property type="molecule type" value="Genomic_DNA"/>
</dbReference>
<dbReference type="AlphaFoldDB" id="A0A2S9Q5H1"/>
<evidence type="ECO:0000256" key="6">
    <source>
        <dbReference type="ARBA" id="ARBA00022989"/>
    </source>
</evidence>
<keyword evidence="7 9" id="KW-0472">Membrane</keyword>
<feature type="transmembrane region" description="Helical" evidence="9">
    <location>
        <begin position="34"/>
        <end position="55"/>
    </location>
</feature>
<dbReference type="InterPro" id="IPR002524">
    <property type="entry name" value="Cation_efflux"/>
</dbReference>
<keyword evidence="13" id="KW-1185">Reference proteome</keyword>
<dbReference type="GO" id="GO:0006882">
    <property type="term" value="P:intracellular zinc ion homeostasis"/>
    <property type="evidence" value="ECO:0007669"/>
    <property type="project" value="TreeGrafter"/>
</dbReference>
<dbReference type="FunFam" id="3.30.70.1350:FF:000002">
    <property type="entry name" value="Ferrous-iron efflux pump FieF"/>
    <property type="match status" value="1"/>
</dbReference>
<comment type="caution">
    <text evidence="12">The sequence shown here is derived from an EMBL/GenBank/DDBJ whole genome shotgun (WGS) entry which is preliminary data.</text>
</comment>
<evidence type="ECO:0000259" key="11">
    <source>
        <dbReference type="Pfam" id="PF16916"/>
    </source>
</evidence>
<proteinExistence type="inferred from homology"/>
<sequence length="298" mass="31500">MNRAQKAALGSAGIGLVVLALKFGAYWVTGSLALYSDALESIINVVAAGAAFIALRVASKPADGGHPYGHHKAEYFSAVIEGVMIVLAAILILVKAYDGILAPRALEMPLLGLVVNAVATAINLGWALTLLRWGRAWRSPALAADGRHVMTDVWSSGGVLIGVALVAVTGWLILDPILAAIVAVNILWSGWVMIRDSVSSLMDASAPPEILDQIAKIIATHSEGAQEAHDVRTRQVGSVIFIDFHLVVQGTMSVTESHAICDRIELALRQAIEGARVTIHVEPEEKAKHKGVPVLLAS</sequence>
<dbReference type="Gene3D" id="1.20.1510.10">
    <property type="entry name" value="Cation efflux protein transmembrane domain"/>
    <property type="match status" value="1"/>
</dbReference>
<feature type="transmembrane region" description="Helical" evidence="9">
    <location>
        <begin position="177"/>
        <end position="194"/>
    </location>
</feature>
<evidence type="ECO:0000256" key="4">
    <source>
        <dbReference type="ARBA" id="ARBA00022475"/>
    </source>
</evidence>
<dbReference type="Proteomes" id="UP000237682">
    <property type="component" value="Unassembled WGS sequence"/>
</dbReference>
<comment type="similarity">
    <text evidence="2">Belongs to the cation diffusion facilitator (CDF) transporter (TC 2.A.4) family.</text>
</comment>
<feature type="transmembrane region" description="Helical" evidence="9">
    <location>
        <begin position="109"/>
        <end position="131"/>
    </location>
</feature>
<evidence type="ECO:0000256" key="3">
    <source>
        <dbReference type="ARBA" id="ARBA00022448"/>
    </source>
</evidence>
<keyword evidence="4" id="KW-1003">Cell membrane</keyword>
<dbReference type="InterPro" id="IPR050291">
    <property type="entry name" value="CDF_Transporter"/>
</dbReference>
<feature type="transmembrane region" description="Helical" evidence="9">
    <location>
        <begin position="75"/>
        <end position="97"/>
    </location>
</feature>
<dbReference type="SUPFAM" id="SSF160240">
    <property type="entry name" value="Cation efflux protein cytoplasmic domain-like"/>
    <property type="match status" value="1"/>
</dbReference>
<dbReference type="SUPFAM" id="SSF161111">
    <property type="entry name" value="Cation efflux protein transmembrane domain-like"/>
    <property type="match status" value="1"/>
</dbReference>
<dbReference type="InterPro" id="IPR027469">
    <property type="entry name" value="Cation_efflux_TMD_sf"/>
</dbReference>
<dbReference type="Pfam" id="PF16916">
    <property type="entry name" value="ZT_dimer"/>
    <property type="match status" value="1"/>
</dbReference>
<dbReference type="InterPro" id="IPR027470">
    <property type="entry name" value="Cation_efflux_CTD"/>
</dbReference>
<protein>
    <recommendedName>
        <fullName evidence="8">Protein p34</fullName>
    </recommendedName>
</protein>
<dbReference type="RefSeq" id="WP_105865191.1">
    <property type="nucleotide sequence ID" value="NZ_PUEJ01000013.1"/>
</dbReference>
<dbReference type="GO" id="GO:0005886">
    <property type="term" value="C:plasma membrane"/>
    <property type="evidence" value="ECO:0007669"/>
    <property type="project" value="UniProtKB-SubCell"/>
</dbReference>
<dbReference type="InterPro" id="IPR058533">
    <property type="entry name" value="Cation_efflux_TM"/>
</dbReference>
<feature type="transmembrane region" description="Helical" evidence="9">
    <location>
        <begin position="7"/>
        <end position="28"/>
    </location>
</feature>
<evidence type="ECO:0000256" key="2">
    <source>
        <dbReference type="ARBA" id="ARBA00008114"/>
    </source>
</evidence>
<keyword evidence="5 9" id="KW-0812">Transmembrane</keyword>
<evidence type="ECO:0000313" key="13">
    <source>
        <dbReference type="Proteomes" id="UP000237682"/>
    </source>
</evidence>
<dbReference type="GO" id="GO:0015341">
    <property type="term" value="F:zinc efflux antiporter activity"/>
    <property type="evidence" value="ECO:0007669"/>
    <property type="project" value="TreeGrafter"/>
</dbReference>
<dbReference type="Gene3D" id="3.30.70.1350">
    <property type="entry name" value="Cation efflux protein, cytoplasmic domain"/>
    <property type="match status" value="1"/>
</dbReference>
<feature type="domain" description="Cation efflux protein transmembrane" evidence="10">
    <location>
        <begin position="14"/>
        <end position="202"/>
    </location>
</feature>
<dbReference type="InterPro" id="IPR036837">
    <property type="entry name" value="Cation_efflux_CTD_sf"/>
</dbReference>
<dbReference type="PANTHER" id="PTHR43840:SF15">
    <property type="entry name" value="MITOCHONDRIAL METAL TRANSPORTER 1-RELATED"/>
    <property type="match status" value="1"/>
</dbReference>
<keyword evidence="6 9" id="KW-1133">Transmembrane helix</keyword>
<evidence type="ECO:0000259" key="10">
    <source>
        <dbReference type="Pfam" id="PF01545"/>
    </source>
</evidence>
<evidence type="ECO:0000313" key="12">
    <source>
        <dbReference type="EMBL" id="PRH84534.1"/>
    </source>
</evidence>
<dbReference type="PANTHER" id="PTHR43840">
    <property type="entry name" value="MITOCHONDRIAL METAL TRANSPORTER 1-RELATED"/>
    <property type="match status" value="1"/>
</dbReference>